<feature type="domain" description="Ancillary SecYEG translocon subunit/Cell division coordinator CpoB TPR" evidence="2">
    <location>
        <begin position="29"/>
        <end position="183"/>
    </location>
</feature>
<dbReference type="Proteomes" id="UP001597353">
    <property type="component" value="Unassembled WGS sequence"/>
</dbReference>
<keyword evidence="1" id="KW-1133">Transmembrane helix</keyword>
<keyword evidence="1" id="KW-0812">Transmembrane</keyword>
<sequence length="218" mass="23553">MSNSDTFINEVTEEVRRERFYAFLRRYGWIIVLGVLAVVGYAAWTEWQRAQDRAAARAFGDAVLAAMLHETPAARAEALGEIPASGRQDGILNLIEAGERVAADDREAALAALQVVADDGSLPASYRQLAMFKRVVLGGADLPADEREATLQSLAQPGQPFRPLALEQRALLRVEAGDTDGAVAILRELMEDPGLTANLRRRVTQLMVVLGASPEAAG</sequence>
<dbReference type="Pfam" id="PF09976">
    <property type="entry name" value="TPR_21"/>
    <property type="match status" value="1"/>
</dbReference>
<dbReference type="InterPro" id="IPR018704">
    <property type="entry name" value="SecYEG/CpoB_TPR"/>
</dbReference>
<keyword evidence="1" id="KW-0472">Membrane</keyword>
<dbReference type="RefSeq" id="WP_390260895.1">
    <property type="nucleotide sequence ID" value="NZ_JBHUGH010000006.1"/>
</dbReference>
<evidence type="ECO:0000313" key="3">
    <source>
        <dbReference type="EMBL" id="MFD1912342.1"/>
    </source>
</evidence>
<evidence type="ECO:0000259" key="2">
    <source>
        <dbReference type="Pfam" id="PF09976"/>
    </source>
</evidence>
<keyword evidence="4" id="KW-1185">Reference proteome</keyword>
<accession>A0ABW4S5R4</accession>
<evidence type="ECO:0000313" key="4">
    <source>
        <dbReference type="Proteomes" id="UP001597353"/>
    </source>
</evidence>
<protein>
    <submittedName>
        <fullName evidence="3">Tetratricopeptide repeat protein</fullName>
    </submittedName>
</protein>
<name>A0ABW4S5R4_9RHOB</name>
<gene>
    <name evidence="3" type="ORF">ACFSGJ_08950</name>
</gene>
<organism evidence="3 4">
    <name type="scientific">Halodurantibacterium flavum</name>
    <dbReference type="NCBI Taxonomy" id="1382802"/>
    <lineage>
        <taxon>Bacteria</taxon>
        <taxon>Pseudomonadati</taxon>
        <taxon>Pseudomonadota</taxon>
        <taxon>Alphaproteobacteria</taxon>
        <taxon>Rhodobacterales</taxon>
        <taxon>Paracoccaceae</taxon>
        <taxon>Halodurantibacterium</taxon>
    </lineage>
</organism>
<reference evidence="4" key="1">
    <citation type="journal article" date="2019" name="Int. J. Syst. Evol. Microbiol.">
        <title>The Global Catalogue of Microorganisms (GCM) 10K type strain sequencing project: providing services to taxonomists for standard genome sequencing and annotation.</title>
        <authorList>
            <consortium name="The Broad Institute Genomics Platform"/>
            <consortium name="The Broad Institute Genome Sequencing Center for Infectious Disease"/>
            <person name="Wu L."/>
            <person name="Ma J."/>
        </authorList>
    </citation>
    <scope>NUCLEOTIDE SEQUENCE [LARGE SCALE GENOMIC DNA]</scope>
    <source>
        <strain evidence="4">CGMCC 4.7242</strain>
    </source>
</reference>
<feature type="transmembrane region" description="Helical" evidence="1">
    <location>
        <begin position="27"/>
        <end position="44"/>
    </location>
</feature>
<evidence type="ECO:0000256" key="1">
    <source>
        <dbReference type="SAM" id="Phobius"/>
    </source>
</evidence>
<proteinExistence type="predicted"/>
<dbReference type="EMBL" id="JBHUGH010000006">
    <property type="protein sequence ID" value="MFD1912342.1"/>
    <property type="molecule type" value="Genomic_DNA"/>
</dbReference>
<comment type="caution">
    <text evidence="3">The sequence shown here is derived from an EMBL/GenBank/DDBJ whole genome shotgun (WGS) entry which is preliminary data.</text>
</comment>